<evidence type="ECO:0000256" key="6">
    <source>
        <dbReference type="SAM" id="MobiDB-lite"/>
    </source>
</evidence>
<feature type="compositionally biased region" description="Low complexity" evidence="6">
    <location>
        <begin position="953"/>
        <end position="962"/>
    </location>
</feature>
<evidence type="ECO:0000256" key="3">
    <source>
        <dbReference type="ARBA" id="ARBA00022737"/>
    </source>
</evidence>
<evidence type="ECO:0008006" key="11">
    <source>
        <dbReference type="Google" id="ProtNLM"/>
    </source>
</evidence>
<dbReference type="Gene3D" id="3.40.50.11500">
    <property type="match status" value="1"/>
</dbReference>
<dbReference type="InterPro" id="IPR037213">
    <property type="entry name" value="Run_dom_sf"/>
</dbReference>
<protein>
    <recommendedName>
        <fullName evidence="11">UDENN domain-containing protein</fullName>
    </recommendedName>
</protein>
<dbReference type="GO" id="GO:0006897">
    <property type="term" value="P:endocytosis"/>
    <property type="evidence" value="ECO:0007669"/>
    <property type="project" value="TreeGrafter"/>
</dbReference>
<comment type="subcellular location">
    <subcellularLocation>
        <location evidence="1">Cytoplasmic vesicle</location>
        <location evidence="1">Clathrin-coated vesicle</location>
    </subcellularLocation>
    <subcellularLocation>
        <location evidence="2">Membrane</location>
    </subcellularLocation>
</comment>
<evidence type="ECO:0000256" key="4">
    <source>
        <dbReference type="ARBA" id="ARBA00023136"/>
    </source>
</evidence>
<proteinExistence type="predicted"/>
<feature type="compositionally biased region" description="Basic and acidic residues" evidence="6">
    <location>
        <begin position="513"/>
        <end position="524"/>
    </location>
</feature>
<comment type="caution">
    <text evidence="9">The sequence shown here is derived from an EMBL/GenBank/DDBJ whole genome shotgun (WGS) entry which is preliminary data.</text>
</comment>
<dbReference type="GO" id="GO:0032456">
    <property type="term" value="P:endocytic recycling"/>
    <property type="evidence" value="ECO:0007669"/>
    <property type="project" value="TreeGrafter"/>
</dbReference>
<evidence type="ECO:0000256" key="2">
    <source>
        <dbReference type="ARBA" id="ARBA00004370"/>
    </source>
</evidence>
<feature type="region of interest" description="Disordered" evidence="6">
    <location>
        <begin position="506"/>
        <end position="543"/>
    </location>
</feature>
<dbReference type="SMART" id="SM00801">
    <property type="entry name" value="dDENN"/>
    <property type="match status" value="1"/>
</dbReference>
<feature type="compositionally biased region" description="Low complexity" evidence="6">
    <location>
        <begin position="525"/>
        <end position="534"/>
    </location>
</feature>
<evidence type="ECO:0000259" key="8">
    <source>
        <dbReference type="PROSITE" id="PS50826"/>
    </source>
</evidence>
<dbReference type="EMBL" id="CAJNOR010004982">
    <property type="protein sequence ID" value="CAF1538685.1"/>
    <property type="molecule type" value="Genomic_DNA"/>
</dbReference>
<dbReference type="InterPro" id="IPR043153">
    <property type="entry name" value="DENN_C"/>
</dbReference>
<dbReference type="Pfam" id="PF02759">
    <property type="entry name" value="RUN"/>
    <property type="match status" value="1"/>
</dbReference>
<keyword evidence="3" id="KW-0677">Repeat</keyword>
<dbReference type="Pfam" id="PF02141">
    <property type="entry name" value="DENN"/>
    <property type="match status" value="1"/>
</dbReference>
<feature type="compositionally biased region" description="Polar residues" evidence="6">
    <location>
        <begin position="1760"/>
        <end position="1775"/>
    </location>
</feature>
<dbReference type="InterPro" id="IPR005112">
    <property type="entry name" value="dDENN_dom"/>
</dbReference>
<dbReference type="GO" id="GO:0030136">
    <property type="term" value="C:clathrin-coated vesicle"/>
    <property type="evidence" value="ECO:0007669"/>
    <property type="project" value="UniProtKB-SubCell"/>
</dbReference>
<feature type="region of interest" description="Disordered" evidence="6">
    <location>
        <begin position="1141"/>
        <end position="1178"/>
    </location>
</feature>
<dbReference type="SMART" id="SM00800">
    <property type="entry name" value="uDENN"/>
    <property type="match status" value="1"/>
</dbReference>
<name>A0A815W825_ADIRI</name>
<feature type="compositionally biased region" description="Polar residues" evidence="6">
    <location>
        <begin position="936"/>
        <end position="947"/>
    </location>
</feature>
<dbReference type="Gene3D" id="3.30.450.200">
    <property type="match status" value="1"/>
</dbReference>
<dbReference type="GO" id="GO:1901981">
    <property type="term" value="F:phosphatidylinositol phosphate binding"/>
    <property type="evidence" value="ECO:0007669"/>
    <property type="project" value="TreeGrafter"/>
</dbReference>
<feature type="compositionally biased region" description="Polar residues" evidence="6">
    <location>
        <begin position="1736"/>
        <end position="1752"/>
    </location>
</feature>
<feature type="compositionally biased region" description="Polar residues" evidence="6">
    <location>
        <begin position="1082"/>
        <end position="1092"/>
    </location>
</feature>
<feature type="region of interest" description="Disordered" evidence="6">
    <location>
        <begin position="921"/>
        <end position="1026"/>
    </location>
</feature>
<dbReference type="SMART" id="SM00799">
    <property type="entry name" value="DENN"/>
    <property type="match status" value="1"/>
</dbReference>
<evidence type="ECO:0000256" key="5">
    <source>
        <dbReference type="ARBA" id="ARBA00023329"/>
    </source>
</evidence>
<evidence type="ECO:0000313" key="9">
    <source>
        <dbReference type="EMBL" id="CAF1538685.1"/>
    </source>
</evidence>
<feature type="compositionally biased region" description="Polar residues" evidence="6">
    <location>
        <begin position="1160"/>
        <end position="1171"/>
    </location>
</feature>
<keyword evidence="4" id="KW-0472">Membrane</keyword>
<dbReference type="InterPro" id="IPR037516">
    <property type="entry name" value="Tripartite_DENN"/>
</dbReference>
<reference evidence="9" key="1">
    <citation type="submission" date="2021-02" db="EMBL/GenBank/DDBJ databases">
        <authorList>
            <person name="Nowell W R."/>
        </authorList>
    </citation>
    <scope>NUCLEOTIDE SEQUENCE</scope>
</reference>
<evidence type="ECO:0000256" key="1">
    <source>
        <dbReference type="ARBA" id="ARBA00004132"/>
    </source>
</evidence>
<feature type="compositionally biased region" description="Low complexity" evidence="6">
    <location>
        <begin position="1145"/>
        <end position="1159"/>
    </location>
</feature>
<dbReference type="InterPro" id="IPR040032">
    <property type="entry name" value="DENND1A/B/C"/>
</dbReference>
<gene>
    <name evidence="9" type="ORF">XAT740_LOCUS42014</name>
</gene>
<sequence>MASDSKAVGNQVTKEIESRIKQVPEHIFEAFLEIREPVDNETPEVLLKYPFDCSEEVVKTATSFAYPCKIPPDEQSEHFAFVVLDPTSTSFRFGYCRRSNRESTCLCMISYYPWFETFYTILNDLAQMITSKATADMEEFLSSLYNYKLMSTDEFFKNEGKEIIEVKSRSKIYTYNRTDPRKLPSMLSDRNFTVMFSRLGSEIMLRLFAHILFERRILFVSSKLFHLTACAYGCLHLIYPMHWQSIFLPIVSSSILWTTACTAPYILGVHSSVFSTLNVDELGDVVIVNIDERKLESHYDDLNLFPKYLLRSMKKGIQQSSQLTGDHLARVFLRAMACSIGNYASGFTWKSEKLDFDRDLYLEQFLGSHVHSFMSTVANTQMFEQFSRYRTYLQLQRETDVDEFDIEVKNLHQLQQSKKAANPLLEQVQNKAEKFQTVINKAGQRVASEASSVRNNLTSLDFNDVMRRNHSSKVNNSIEHNQLSALKTTHHSSTPDLLNEKSIPYERFNSGHSEPRLINGDHIDSSSSESSRSSTPEPEQYKSNPLINFDIEDNLVLPSPVVLNVINTPLATPVPRQTPQIDSKIKQLQSELQHKVQTFDGKRTDPRNEYGEQQTEIKRLVKQFDPLDDSNSSPMIHRTANTPFTSMPINLRLEQRLTSHPVDRHPSIHEAIPANRVTALLQNIQTNFGTTSRISARPSMPTQQRERKSPTGFSPASTAPAALFPKMCSLISDDPSLSFDPLAPSKEKILLAPTPSASTVSSSETNDLWISSSFHVIPVMDDSLINPVLISSSAHLEDVEQLIKNIEKQAFIADNLSNISHSHNVKETVIKSFTSNSPDITPLDNHLLTKSIPSVNGTSNKDENVVKQRDSFDADDTGKQQIFSATTNDRSLFQEPDTAYTWDDQYDARANYRLTFSTDKLQQADTKSDKSRRYKNQATSQKITANYSDDDIPMNINNNMNDWSIRSSSNMLDQSMNPSPAAQQQLIPTNQSSGSSTTSSSTSWRQMKESQRTTGGMESKDTRPPSPLCLYKIFQQKSNMNSLPTIRTIFPLNPLQRDLLTPNHNTETSADKSSNHRRSRLSSDQAIQTSMHSHSEPNNRHRSTSVAARKSDSFDHLATSTRTLIHKSLPDLSFISQYTKELPRSRTTSPSISISNNTRATPSPTIIQQPKQDSDRPRTLKSIKRYKNNKHSTEPLGVFYSPQLRKTFAAVPVITESSASSPTAHISKSQAVNLKSCLKAASRANSCDIQNAMEDQKSPMSNRKLMNNQHSIPQPKSPSSCIRRSPGVNKLKYLDTIWSSNKLSAYMLPDSSRGHHSEHDLISLIPGEDSTKKSISFSEDISKQLLSPCNPAVAFIDELPLEVYESNKQLTKRTTARCRDIRRCQTDIIAVDPVLHLHSFTDSPPNEFCLQRDDDQTDDDEILMKNSTINIINDLDETMPISKEIRPPSPIDQEKKSSTLDNIVVTINDIVKRLLEIKQTGKMFFLDNEQNSQLDVLLKNDLCPAIQTILEHGRKELKKTTLWKIIESSIDKNPSTTAQVPIAYQEAKLIAQNTSSYWLFKFQAFIFILLNKNELINWLYYFTRQKETLQRYYQSPDALILVSISSTFNLFERIMTQLEKLTTLTFRLTYHTPDLSTVNDEQLNTSYISIHPAKTYARDWVMTISRRNPKTFTQPILQNSSNDTFRSTLSKKFNAIFSKTNPPQQMKSSPVIATKVSDSKRQSKSPGPARRARFSSVFSNAPTTVTTTNSSPKIKYTIRPSASPSRGATMLTQSKIPRPSLNVDKPKSVRYHSTAPS</sequence>
<feature type="region of interest" description="Disordered" evidence="6">
    <location>
        <begin position="1699"/>
        <end position="1797"/>
    </location>
</feature>
<feature type="domain" description="UDENN" evidence="7">
    <location>
        <begin position="24"/>
        <end position="399"/>
    </location>
</feature>
<feature type="compositionally biased region" description="Low complexity" evidence="6">
    <location>
        <begin position="992"/>
        <end position="1003"/>
    </location>
</feature>
<dbReference type="SUPFAM" id="SSF140741">
    <property type="entry name" value="RUN domain-like"/>
    <property type="match status" value="1"/>
</dbReference>
<dbReference type="Gene3D" id="1.20.58.900">
    <property type="match status" value="1"/>
</dbReference>
<keyword evidence="10" id="KW-1185">Reference proteome</keyword>
<organism evidence="9 10">
    <name type="scientific">Adineta ricciae</name>
    <name type="common">Rotifer</name>
    <dbReference type="NCBI Taxonomy" id="249248"/>
    <lineage>
        <taxon>Eukaryota</taxon>
        <taxon>Metazoa</taxon>
        <taxon>Spiralia</taxon>
        <taxon>Gnathifera</taxon>
        <taxon>Rotifera</taxon>
        <taxon>Eurotatoria</taxon>
        <taxon>Bdelloidea</taxon>
        <taxon>Adinetida</taxon>
        <taxon>Adinetidae</taxon>
        <taxon>Adineta</taxon>
    </lineage>
</organism>
<feature type="domain" description="RUN" evidence="8">
    <location>
        <begin position="1493"/>
        <end position="1633"/>
    </location>
</feature>
<dbReference type="InterPro" id="IPR005113">
    <property type="entry name" value="uDENN_dom"/>
</dbReference>
<feature type="compositionally biased region" description="Polar residues" evidence="6">
    <location>
        <begin position="1699"/>
        <end position="1708"/>
    </location>
</feature>
<dbReference type="GO" id="GO:0005085">
    <property type="term" value="F:guanyl-nucleotide exchange factor activity"/>
    <property type="evidence" value="ECO:0007669"/>
    <property type="project" value="InterPro"/>
</dbReference>
<evidence type="ECO:0000259" key="7">
    <source>
        <dbReference type="PROSITE" id="PS50211"/>
    </source>
</evidence>
<dbReference type="PROSITE" id="PS50211">
    <property type="entry name" value="DENN"/>
    <property type="match status" value="1"/>
</dbReference>
<dbReference type="PANTHER" id="PTHR13196">
    <property type="entry name" value="DENN DOMAIN-CONTAINING"/>
    <property type="match status" value="1"/>
</dbReference>
<dbReference type="GO" id="GO:0016020">
    <property type="term" value="C:membrane"/>
    <property type="evidence" value="ECO:0007669"/>
    <property type="project" value="UniProtKB-SubCell"/>
</dbReference>
<keyword evidence="5" id="KW-0968">Cytoplasmic vesicle</keyword>
<accession>A0A815W825</accession>
<dbReference type="PANTHER" id="PTHR13196:SF14">
    <property type="entry name" value="UDENN DOMAIN-CONTAINING PROTEIN"/>
    <property type="match status" value="1"/>
</dbReference>
<evidence type="ECO:0000313" key="10">
    <source>
        <dbReference type="Proteomes" id="UP000663828"/>
    </source>
</evidence>
<dbReference type="GO" id="GO:0005829">
    <property type="term" value="C:cytosol"/>
    <property type="evidence" value="ECO:0007669"/>
    <property type="project" value="TreeGrafter"/>
</dbReference>
<feature type="region of interest" description="Disordered" evidence="6">
    <location>
        <begin position="1057"/>
        <end position="1113"/>
    </location>
</feature>
<feature type="compositionally biased region" description="Polar residues" evidence="6">
    <location>
        <begin position="964"/>
        <end position="991"/>
    </location>
</feature>
<dbReference type="PROSITE" id="PS50826">
    <property type="entry name" value="RUN"/>
    <property type="match status" value="1"/>
</dbReference>
<dbReference type="InterPro" id="IPR001194">
    <property type="entry name" value="cDENN_dom"/>
</dbReference>
<dbReference type="Proteomes" id="UP000663828">
    <property type="component" value="Unassembled WGS sequence"/>
</dbReference>
<feature type="region of interest" description="Disordered" evidence="6">
    <location>
        <begin position="689"/>
        <end position="716"/>
    </location>
</feature>
<dbReference type="InterPro" id="IPR004012">
    <property type="entry name" value="Run_dom"/>
</dbReference>